<keyword evidence="3" id="KW-1003">Cell membrane</keyword>
<feature type="transmembrane region" description="Helical" evidence="4">
    <location>
        <begin position="61"/>
        <end position="79"/>
    </location>
</feature>
<gene>
    <name evidence="5" type="ORF">PC110_g13854</name>
</gene>
<sequence>MLEEGDSKSAAPHVDVTFYAPREDTAPSGPFVGHFDKVDMIEPSPSLYDRRQALAVNHRRLGVVGIVSILYVYLCAGPIGSEAVISAGGPLIGLLGFLFYALFVAFPFAYIVAELCSAFPEDGGFTVWVLNAFGPFWAFQVGYWS</sequence>
<evidence type="ECO:0008006" key="7">
    <source>
        <dbReference type="Google" id="ProtNLM"/>
    </source>
</evidence>
<accession>A0A329RYU5</accession>
<reference evidence="5 6" key="1">
    <citation type="submission" date="2018-01" db="EMBL/GenBank/DDBJ databases">
        <title>Draft genome of the strawberry crown rot pathogen Phytophthora cactorum.</title>
        <authorList>
            <person name="Armitage A.D."/>
            <person name="Lysoe E."/>
            <person name="Nellist C.F."/>
            <person name="Harrison R.J."/>
            <person name="Brurberg M.B."/>
        </authorList>
    </citation>
    <scope>NUCLEOTIDE SEQUENCE [LARGE SCALE GENOMIC DNA]</scope>
    <source>
        <strain evidence="5 6">10300</strain>
    </source>
</reference>
<name>A0A329RYU5_9STRA</name>
<dbReference type="GO" id="GO:0022857">
    <property type="term" value="F:transmembrane transporter activity"/>
    <property type="evidence" value="ECO:0007669"/>
    <property type="project" value="InterPro"/>
</dbReference>
<keyword evidence="4" id="KW-0812">Transmembrane</keyword>
<evidence type="ECO:0000256" key="3">
    <source>
        <dbReference type="ARBA" id="ARBA00022475"/>
    </source>
</evidence>
<keyword evidence="6" id="KW-1185">Reference proteome</keyword>
<evidence type="ECO:0000256" key="4">
    <source>
        <dbReference type="SAM" id="Phobius"/>
    </source>
</evidence>
<dbReference type="PANTHER" id="PTHR45826">
    <property type="entry name" value="POLYAMINE TRANSPORTER PUT1"/>
    <property type="match status" value="1"/>
</dbReference>
<keyword evidence="4" id="KW-1133">Transmembrane helix</keyword>
<dbReference type="InterPro" id="IPR044566">
    <property type="entry name" value="RMV1-like"/>
</dbReference>
<feature type="transmembrane region" description="Helical" evidence="4">
    <location>
        <begin position="91"/>
        <end position="113"/>
    </location>
</feature>
<evidence type="ECO:0000313" key="6">
    <source>
        <dbReference type="Proteomes" id="UP000251314"/>
    </source>
</evidence>
<keyword evidence="4" id="KW-0472">Membrane</keyword>
<comment type="subcellular location">
    <subcellularLocation>
        <location evidence="1">Cell membrane</location>
        <topology evidence="1">Multi-pass membrane protein</topology>
    </subcellularLocation>
</comment>
<keyword evidence="2" id="KW-0813">Transport</keyword>
<dbReference type="Proteomes" id="UP000251314">
    <property type="component" value="Unassembled WGS sequence"/>
</dbReference>
<proteinExistence type="predicted"/>
<dbReference type="STRING" id="29920.A0A329RYU5"/>
<dbReference type="PANTHER" id="PTHR45826:SF2">
    <property type="entry name" value="AMINO ACID TRANSPORTER"/>
    <property type="match status" value="1"/>
</dbReference>
<dbReference type="AlphaFoldDB" id="A0A329RYU5"/>
<evidence type="ECO:0000313" key="5">
    <source>
        <dbReference type="EMBL" id="RAW29794.1"/>
    </source>
</evidence>
<dbReference type="EMBL" id="MJFZ01000407">
    <property type="protein sequence ID" value="RAW29794.1"/>
    <property type="molecule type" value="Genomic_DNA"/>
</dbReference>
<dbReference type="OrthoDB" id="103326at2759"/>
<protein>
    <recommendedName>
        <fullName evidence="7">Amino acid/polyamine transporter I</fullName>
    </recommendedName>
</protein>
<dbReference type="VEuPathDB" id="FungiDB:PC110_g13854"/>
<dbReference type="Gene3D" id="1.20.1740.10">
    <property type="entry name" value="Amino acid/polyamine transporter I"/>
    <property type="match status" value="1"/>
</dbReference>
<dbReference type="GO" id="GO:0005886">
    <property type="term" value="C:plasma membrane"/>
    <property type="evidence" value="ECO:0007669"/>
    <property type="project" value="UniProtKB-SubCell"/>
</dbReference>
<feature type="transmembrane region" description="Helical" evidence="4">
    <location>
        <begin position="125"/>
        <end position="144"/>
    </location>
</feature>
<evidence type="ECO:0000256" key="1">
    <source>
        <dbReference type="ARBA" id="ARBA00004651"/>
    </source>
</evidence>
<organism evidence="5 6">
    <name type="scientific">Phytophthora cactorum</name>
    <dbReference type="NCBI Taxonomy" id="29920"/>
    <lineage>
        <taxon>Eukaryota</taxon>
        <taxon>Sar</taxon>
        <taxon>Stramenopiles</taxon>
        <taxon>Oomycota</taxon>
        <taxon>Peronosporomycetes</taxon>
        <taxon>Peronosporales</taxon>
        <taxon>Peronosporaceae</taxon>
        <taxon>Phytophthora</taxon>
    </lineage>
</organism>
<comment type="caution">
    <text evidence="5">The sequence shown here is derived from an EMBL/GenBank/DDBJ whole genome shotgun (WGS) entry which is preliminary data.</text>
</comment>
<evidence type="ECO:0000256" key="2">
    <source>
        <dbReference type="ARBA" id="ARBA00022448"/>
    </source>
</evidence>